<gene>
    <name evidence="1" type="ORF">G436_3675</name>
</gene>
<protein>
    <submittedName>
        <fullName evidence="1">Uncharacterized protein</fullName>
    </submittedName>
</protein>
<dbReference type="Proteomes" id="UP000056502">
    <property type="component" value="Chromosome I"/>
</dbReference>
<dbReference type="EMBL" id="CP012603">
    <property type="protein sequence ID" value="ALE40823.1"/>
    <property type="molecule type" value="Genomic_DNA"/>
</dbReference>
<sequence>MVLFSGVRVVRTNSKIVGILILRSFFLHRITLFYRDS</sequence>
<dbReference type="AntiFam" id="ANF00051">
    <property type="entry name" value="Translation of DNA tandem repeat"/>
</dbReference>
<reference evidence="1 2" key="1">
    <citation type="journal article" date="2015" name="Genome Announc.">
        <title>Whole-Genome Sequence of Leptospira interrogans Serovar Hardjo Subtype Hardjoprajitno Strain Norma, Isolated from Cattle in a Leptospirosis Outbreak in Brazil.</title>
        <authorList>
            <person name="Cosate M.R."/>
            <person name="Soares S.C."/>
            <person name="Mendes T.A."/>
            <person name="Raittz R.T."/>
            <person name="Moreira E.C."/>
            <person name="Leite R."/>
            <person name="Fernandes G.R."/>
            <person name="Haddad J.P."/>
            <person name="Ortega J.M."/>
        </authorList>
    </citation>
    <scope>NUCLEOTIDE SEQUENCE [LARGE SCALE GENOMIC DNA]</scope>
    <source>
        <strain evidence="1 2">Norma</strain>
    </source>
</reference>
<organism evidence="1">
    <name type="scientific">Leptospira interrogans serovar Hardjo str. Norma</name>
    <dbReference type="NCBI Taxonomy" id="1279460"/>
    <lineage>
        <taxon>Bacteria</taxon>
        <taxon>Pseudomonadati</taxon>
        <taxon>Spirochaetota</taxon>
        <taxon>Spirochaetia</taxon>
        <taxon>Leptospirales</taxon>
        <taxon>Leptospiraceae</taxon>
        <taxon>Leptospira</taxon>
    </lineage>
</organism>
<accession>A0A0M5LBV1</accession>
<evidence type="ECO:0000313" key="2">
    <source>
        <dbReference type="Proteomes" id="UP000056502"/>
    </source>
</evidence>
<name>A0A0M5LBV1_LEPIR</name>
<dbReference type="PATRIC" id="fig|1279460.3.peg.3745"/>
<proteinExistence type="predicted"/>
<dbReference type="AlphaFoldDB" id="A0A0M5LBV1"/>
<evidence type="ECO:0000313" key="1">
    <source>
        <dbReference type="EMBL" id="ALE40823.1"/>
    </source>
</evidence>